<evidence type="ECO:0000256" key="11">
    <source>
        <dbReference type="ARBA" id="ARBA00023264"/>
    </source>
</evidence>
<evidence type="ECO:0000256" key="4">
    <source>
        <dbReference type="ARBA" id="ARBA00022679"/>
    </source>
</evidence>
<feature type="domain" description="PLD phosphodiesterase" evidence="14">
    <location>
        <begin position="212"/>
        <end position="239"/>
    </location>
</feature>
<keyword evidence="4 12" id="KW-0808">Transferase</keyword>
<dbReference type="Gene3D" id="3.30.870.10">
    <property type="entry name" value="Endonuclease Chain A"/>
    <property type="match status" value="2"/>
</dbReference>
<keyword evidence="9 12" id="KW-0472">Membrane</keyword>
<dbReference type="PROSITE" id="PS50035">
    <property type="entry name" value="PLD"/>
    <property type="match status" value="2"/>
</dbReference>
<dbReference type="GO" id="GO:0032049">
    <property type="term" value="P:cardiolipin biosynthetic process"/>
    <property type="evidence" value="ECO:0007669"/>
    <property type="project" value="UniProtKB-UniRule"/>
</dbReference>
<feature type="domain" description="PLD phosphodiesterase" evidence="14">
    <location>
        <begin position="388"/>
        <end position="415"/>
    </location>
</feature>
<dbReference type="InterPro" id="IPR025202">
    <property type="entry name" value="PLD-like_dom"/>
</dbReference>
<dbReference type="OrthoDB" id="9762009at2"/>
<dbReference type="PANTHER" id="PTHR21248">
    <property type="entry name" value="CARDIOLIPIN SYNTHASE"/>
    <property type="match status" value="1"/>
</dbReference>
<protein>
    <recommendedName>
        <fullName evidence="12 13">Cardiolipin synthase</fullName>
        <shortName evidence="12">CL synthase</shortName>
        <ecNumber evidence="12 13">2.7.8.-</ecNumber>
    </recommendedName>
</protein>
<comment type="similarity">
    <text evidence="12">Belongs to the phospholipase D family. Cardiolipin synthase subfamily.</text>
</comment>
<dbReference type="InterPro" id="IPR001736">
    <property type="entry name" value="PLipase_D/transphosphatidylase"/>
</dbReference>
<evidence type="ECO:0000256" key="10">
    <source>
        <dbReference type="ARBA" id="ARBA00023209"/>
    </source>
</evidence>
<keyword evidence="16" id="KW-1185">Reference proteome</keyword>
<keyword evidence="8 12" id="KW-0443">Lipid metabolism</keyword>
<dbReference type="PANTHER" id="PTHR21248:SF20">
    <property type="entry name" value="CARDIOLIPIN SYNTHASE YWIE-RELATED"/>
    <property type="match status" value="1"/>
</dbReference>
<evidence type="ECO:0000259" key="14">
    <source>
        <dbReference type="PROSITE" id="PS50035"/>
    </source>
</evidence>
<dbReference type="InterPro" id="IPR022924">
    <property type="entry name" value="Cardiolipin_synthase"/>
</dbReference>
<keyword evidence="5 12" id="KW-0812">Transmembrane</keyword>
<evidence type="ECO:0000256" key="2">
    <source>
        <dbReference type="ARBA" id="ARBA00022475"/>
    </source>
</evidence>
<comment type="subcellular location">
    <subcellularLocation>
        <location evidence="1 12">Cell membrane</location>
        <topology evidence="1 12">Multi-pass membrane protein</topology>
    </subcellularLocation>
</comment>
<dbReference type="GO" id="GO:0005886">
    <property type="term" value="C:plasma membrane"/>
    <property type="evidence" value="ECO:0007669"/>
    <property type="project" value="UniProtKB-SubCell"/>
</dbReference>
<dbReference type="GO" id="GO:0008808">
    <property type="term" value="F:cardiolipin synthase activity"/>
    <property type="evidence" value="ECO:0007669"/>
    <property type="project" value="UniProtKB-UniRule"/>
</dbReference>
<feature type="active site" evidence="12">
    <location>
        <position position="217"/>
    </location>
</feature>
<dbReference type="AlphaFoldDB" id="A0A2W1LV20"/>
<comment type="caution">
    <text evidence="15">The sequence shown here is derived from an EMBL/GenBank/DDBJ whole genome shotgun (WGS) entry which is preliminary data.</text>
</comment>
<keyword evidence="6" id="KW-0677">Repeat</keyword>
<dbReference type="InterPro" id="IPR030874">
    <property type="entry name" value="Cardiolipin_synth_Firmi"/>
</dbReference>
<feature type="active site" evidence="12">
    <location>
        <position position="395"/>
    </location>
</feature>
<name>A0A2W1LV20_9BACL</name>
<evidence type="ECO:0000256" key="6">
    <source>
        <dbReference type="ARBA" id="ARBA00022737"/>
    </source>
</evidence>
<dbReference type="Pfam" id="PF13396">
    <property type="entry name" value="PLDc_N"/>
    <property type="match status" value="1"/>
</dbReference>
<dbReference type="NCBIfam" id="TIGR04265">
    <property type="entry name" value="bac_cardiolipin"/>
    <property type="match status" value="1"/>
</dbReference>
<comment type="function">
    <text evidence="12">Catalyzes the reversible phosphatidyl group transfer from one phosphatidylglycerol molecule to another to form cardiolipin (CL) (diphosphatidylglycerol) and glycerol.</text>
</comment>
<dbReference type="FunFam" id="3.30.870.10:FF:000014">
    <property type="entry name" value="Cardiolipin synthase"/>
    <property type="match status" value="1"/>
</dbReference>
<keyword evidence="2 12" id="KW-1003">Cell membrane</keyword>
<sequence length="475" mass="54643">MFWLTLALFIFIFQIATILILEFRRPAKSVAWILIMFVLPVIGFVMYYFLAKEYRNRHKIRKRGIPPEEVRLTALRRSKLVHRPSDMNNGEFQHQERLFHLLHHFTDSPITGCNKAEILTDGQATFDAIIAAIEKAEHHVHMEYYTIRHDEIGCKFKDLLIRKAKQGIKVRLIYDGVGSYELSSEYIRELKQAGIETECFLTPRIAFFDKRINYRNHRKIAIVDGTVGFIGGINIGDEYLGKNPKLGFWRDTHVRLEGDSVYYLQEVFLKDWWFTAREKLSDPEYLPQHHCSTDEQVQIVSSGPNSGLEEILECVFAALAAAKKRIYIATPYFIPDESLLMALRTAALSGVDVRIIIPGVSDSKLVLAASLSYVEELMSAGVRIYRYGKGFMHAKVLLVDHLLASVGTANMDLRSFYSNFEINALLFDPRPMKKIEEDFIEDLANSHELTLHEIRSRPLRSRFGQVVARMLSPLL</sequence>
<feature type="active site" evidence="12">
    <location>
        <position position="400"/>
    </location>
</feature>
<feature type="transmembrane region" description="Helical" evidence="12">
    <location>
        <begin position="30"/>
        <end position="50"/>
    </location>
</feature>
<dbReference type="Pfam" id="PF13091">
    <property type="entry name" value="PLDc_2"/>
    <property type="match status" value="2"/>
</dbReference>
<evidence type="ECO:0000256" key="3">
    <source>
        <dbReference type="ARBA" id="ARBA00022516"/>
    </source>
</evidence>
<proteinExistence type="inferred from homology"/>
<feature type="active site" evidence="12">
    <location>
        <position position="219"/>
    </location>
</feature>
<keyword evidence="11 12" id="KW-1208">Phospholipid metabolism</keyword>
<feature type="transmembrane region" description="Helical" evidence="12">
    <location>
        <begin position="6"/>
        <end position="23"/>
    </location>
</feature>
<evidence type="ECO:0000256" key="13">
    <source>
        <dbReference type="NCBIfam" id="TIGR04265"/>
    </source>
</evidence>
<reference evidence="15 16" key="1">
    <citation type="submission" date="2018-06" db="EMBL/GenBank/DDBJ databases">
        <title>Paenibacillus imtechensis sp. nov.</title>
        <authorList>
            <person name="Pinnaka A.K."/>
            <person name="Singh H."/>
            <person name="Kaur M."/>
        </authorList>
    </citation>
    <scope>NUCLEOTIDE SEQUENCE [LARGE SCALE GENOMIC DNA]</scope>
    <source>
        <strain evidence="15 16">SMB1</strain>
    </source>
</reference>
<feature type="active site" evidence="12">
    <location>
        <position position="224"/>
    </location>
</feature>
<evidence type="ECO:0000256" key="8">
    <source>
        <dbReference type="ARBA" id="ARBA00023098"/>
    </source>
</evidence>
<dbReference type="CDD" id="cd09112">
    <property type="entry name" value="PLDc_CLS_2"/>
    <property type="match status" value="1"/>
</dbReference>
<accession>A0A2W1LV20</accession>
<dbReference type="RefSeq" id="WP_111147261.1">
    <property type="nucleotide sequence ID" value="NZ_QKRB01000044.1"/>
</dbReference>
<evidence type="ECO:0000256" key="1">
    <source>
        <dbReference type="ARBA" id="ARBA00004651"/>
    </source>
</evidence>
<keyword evidence="3 12" id="KW-0444">Lipid biosynthesis</keyword>
<evidence type="ECO:0000256" key="9">
    <source>
        <dbReference type="ARBA" id="ARBA00023136"/>
    </source>
</evidence>
<dbReference type="SMART" id="SM00155">
    <property type="entry name" value="PLDc"/>
    <property type="match status" value="2"/>
</dbReference>
<evidence type="ECO:0000256" key="5">
    <source>
        <dbReference type="ARBA" id="ARBA00022692"/>
    </source>
</evidence>
<evidence type="ECO:0000313" key="16">
    <source>
        <dbReference type="Proteomes" id="UP000249522"/>
    </source>
</evidence>
<dbReference type="CDD" id="cd09110">
    <property type="entry name" value="PLDc_CLS_1"/>
    <property type="match status" value="1"/>
</dbReference>
<dbReference type="InterPro" id="IPR027379">
    <property type="entry name" value="CLS_N"/>
</dbReference>
<keyword evidence="7 12" id="KW-1133">Transmembrane helix</keyword>
<keyword evidence="10 12" id="KW-0594">Phospholipid biosynthesis</keyword>
<evidence type="ECO:0000256" key="7">
    <source>
        <dbReference type="ARBA" id="ARBA00022989"/>
    </source>
</evidence>
<dbReference type="EC" id="2.7.8.-" evidence="12 13"/>
<gene>
    <name evidence="15" type="primary">cls</name>
    <name evidence="15" type="ORF">DNH61_14010</name>
</gene>
<evidence type="ECO:0000313" key="15">
    <source>
        <dbReference type="EMBL" id="PZD95631.1"/>
    </source>
</evidence>
<feature type="active site" evidence="12">
    <location>
        <position position="393"/>
    </location>
</feature>
<dbReference type="Proteomes" id="UP000249522">
    <property type="component" value="Unassembled WGS sequence"/>
</dbReference>
<dbReference type="EMBL" id="QKRB01000044">
    <property type="protein sequence ID" value="PZD95631.1"/>
    <property type="molecule type" value="Genomic_DNA"/>
</dbReference>
<evidence type="ECO:0000256" key="12">
    <source>
        <dbReference type="HAMAP-Rule" id="MF_01916"/>
    </source>
</evidence>
<dbReference type="HAMAP" id="MF_01916">
    <property type="entry name" value="Cardiolipin_synth_Cls"/>
    <property type="match status" value="1"/>
</dbReference>
<organism evidence="15 16">
    <name type="scientific">Paenibacillus sambharensis</name>
    <dbReference type="NCBI Taxonomy" id="1803190"/>
    <lineage>
        <taxon>Bacteria</taxon>
        <taxon>Bacillati</taxon>
        <taxon>Bacillota</taxon>
        <taxon>Bacilli</taxon>
        <taxon>Bacillales</taxon>
        <taxon>Paenibacillaceae</taxon>
        <taxon>Paenibacillus</taxon>
    </lineage>
</organism>
<dbReference type="SUPFAM" id="SSF56024">
    <property type="entry name" value="Phospholipase D/nuclease"/>
    <property type="match status" value="2"/>
</dbReference>
<comment type="catalytic activity">
    <reaction evidence="12">
        <text>2 a 1,2-diacyl-sn-glycero-3-phospho-(1'-sn-glycerol) = a cardiolipin + glycerol</text>
        <dbReference type="Rhea" id="RHEA:31451"/>
        <dbReference type="ChEBI" id="CHEBI:17754"/>
        <dbReference type="ChEBI" id="CHEBI:62237"/>
        <dbReference type="ChEBI" id="CHEBI:64716"/>
    </reaction>
</comment>